<keyword evidence="3" id="KW-1185">Reference proteome</keyword>
<keyword evidence="1" id="KW-0812">Transmembrane</keyword>
<protein>
    <submittedName>
        <fullName evidence="2">Uncharacterized protein</fullName>
    </submittedName>
</protein>
<comment type="caution">
    <text evidence="2">The sequence shown here is derived from an EMBL/GenBank/DDBJ whole genome shotgun (WGS) entry which is preliminary data.</text>
</comment>
<dbReference type="Proteomes" id="UP000612282">
    <property type="component" value="Unassembled WGS sequence"/>
</dbReference>
<dbReference type="RefSeq" id="WP_203807845.1">
    <property type="nucleotide sequence ID" value="NZ_BAAAQE010000074.1"/>
</dbReference>
<reference evidence="2 3" key="1">
    <citation type="submission" date="2021-01" db="EMBL/GenBank/DDBJ databases">
        <title>Whole genome shotgun sequence of Actinoplanes couchii NBRC 106145.</title>
        <authorList>
            <person name="Komaki H."/>
            <person name="Tamura T."/>
        </authorList>
    </citation>
    <scope>NUCLEOTIDE SEQUENCE [LARGE SCALE GENOMIC DNA]</scope>
    <source>
        <strain evidence="2 3">NBRC 106145</strain>
    </source>
</reference>
<evidence type="ECO:0000313" key="2">
    <source>
        <dbReference type="EMBL" id="GID60637.1"/>
    </source>
</evidence>
<proteinExistence type="predicted"/>
<dbReference type="EMBL" id="BOMG01000111">
    <property type="protein sequence ID" value="GID60637.1"/>
    <property type="molecule type" value="Genomic_DNA"/>
</dbReference>
<organism evidence="2 3">
    <name type="scientific">Actinoplanes couchii</name>
    <dbReference type="NCBI Taxonomy" id="403638"/>
    <lineage>
        <taxon>Bacteria</taxon>
        <taxon>Bacillati</taxon>
        <taxon>Actinomycetota</taxon>
        <taxon>Actinomycetes</taxon>
        <taxon>Micromonosporales</taxon>
        <taxon>Micromonosporaceae</taxon>
        <taxon>Actinoplanes</taxon>
    </lineage>
</organism>
<feature type="transmembrane region" description="Helical" evidence="1">
    <location>
        <begin position="69"/>
        <end position="87"/>
    </location>
</feature>
<name>A0ABQ3XQF9_9ACTN</name>
<evidence type="ECO:0000313" key="3">
    <source>
        <dbReference type="Proteomes" id="UP000612282"/>
    </source>
</evidence>
<keyword evidence="1" id="KW-1133">Transmembrane helix</keyword>
<feature type="transmembrane region" description="Helical" evidence="1">
    <location>
        <begin position="130"/>
        <end position="156"/>
    </location>
</feature>
<evidence type="ECO:0000256" key="1">
    <source>
        <dbReference type="SAM" id="Phobius"/>
    </source>
</evidence>
<sequence length="159" mass="17404">MRLRRQPSPATSIEEISSKDALAIAVPHVYGYWEGRHTHRIQAVNFQIIFMSLLTTSYAGVLATNKNPVILVLIGTIGCVGSLFNLVQDLQFKRHIDVATLALMELQGRLADALELDSVRVIEKLRSVRGVSFTTLLAFAYSISACLSLSGAIFGLTLT</sequence>
<keyword evidence="1" id="KW-0472">Membrane</keyword>
<gene>
    <name evidence="2" type="ORF">Aco03nite_090410</name>
</gene>
<feature type="transmembrane region" description="Helical" evidence="1">
    <location>
        <begin position="43"/>
        <end position="63"/>
    </location>
</feature>
<accession>A0ABQ3XQF9</accession>